<feature type="binding site" evidence="6">
    <location>
        <position position="212"/>
    </location>
    <ligand>
        <name>NAD(+)</name>
        <dbReference type="ChEBI" id="CHEBI:57540"/>
    </ligand>
</feature>
<evidence type="ECO:0000313" key="11">
    <source>
        <dbReference type="Proteomes" id="UP000282731"/>
    </source>
</evidence>
<evidence type="ECO:0000256" key="3">
    <source>
        <dbReference type="ARBA" id="ARBA00023002"/>
    </source>
</evidence>
<organism evidence="10 11">
    <name type="scientific">Brevibacterium aurantiacum</name>
    <dbReference type="NCBI Taxonomy" id="273384"/>
    <lineage>
        <taxon>Bacteria</taxon>
        <taxon>Bacillati</taxon>
        <taxon>Actinomycetota</taxon>
        <taxon>Actinomycetes</taxon>
        <taxon>Micrococcales</taxon>
        <taxon>Brevibacteriaceae</taxon>
        <taxon>Brevibacterium</taxon>
    </lineage>
</organism>
<dbReference type="NCBIfam" id="NF006929">
    <property type="entry name" value="PRK09414.1"/>
    <property type="match status" value="1"/>
</dbReference>
<dbReference type="InterPro" id="IPR033524">
    <property type="entry name" value="Glu/Leu/Phe/Val_DH_AS"/>
</dbReference>
<feature type="binding site" evidence="6">
    <location>
        <position position="380"/>
    </location>
    <ligand>
        <name>substrate</name>
    </ligand>
</feature>
<dbReference type="GO" id="GO:0004354">
    <property type="term" value="F:glutamate dehydrogenase (NADP+) activity"/>
    <property type="evidence" value="ECO:0007669"/>
    <property type="project" value="TreeGrafter"/>
</dbReference>
<dbReference type="EMBL" id="CP025334">
    <property type="protein sequence ID" value="AZT96704.1"/>
    <property type="molecule type" value="Genomic_DNA"/>
</dbReference>
<keyword evidence="3 4" id="KW-0560">Oxidoreductase</keyword>
<dbReference type="Pfam" id="PF00208">
    <property type="entry name" value="ELFV_dehydrog"/>
    <property type="match status" value="1"/>
</dbReference>
<dbReference type="PRINTS" id="PR00082">
    <property type="entry name" value="GLFDHDRGNASE"/>
</dbReference>
<dbReference type="FunFam" id="3.40.50.720:FF:000030">
    <property type="entry name" value="Glutamate dehydrogenase"/>
    <property type="match status" value="1"/>
</dbReference>
<dbReference type="CDD" id="cd05313">
    <property type="entry name" value="NAD_bind_2_Glu_DH"/>
    <property type="match status" value="1"/>
</dbReference>
<reference evidence="10 11" key="1">
    <citation type="submission" date="2017-12" db="EMBL/GenBank/DDBJ databases">
        <authorList>
            <person name="Levesque S."/>
        </authorList>
    </citation>
    <scope>NUCLEOTIDE SEQUENCE [LARGE SCALE GENOMIC DNA]</scope>
    <source>
        <strain evidence="10 11">SMQ-1420</strain>
    </source>
</reference>
<dbReference type="InterPro" id="IPR014362">
    <property type="entry name" value="Glu_DH"/>
</dbReference>
<evidence type="ECO:0000256" key="7">
    <source>
        <dbReference type="PIRSR" id="PIRSR000185-3"/>
    </source>
</evidence>
<comment type="similarity">
    <text evidence="1 4 8">Belongs to the Glu/Leu/Phe/Val dehydrogenases family.</text>
</comment>
<dbReference type="Gene3D" id="3.40.50.10860">
    <property type="entry name" value="Leucine Dehydrogenase, chain A, domain 1"/>
    <property type="match status" value="1"/>
</dbReference>
<dbReference type="PANTHER" id="PTHR43571">
    <property type="entry name" value="NADP-SPECIFIC GLUTAMATE DEHYDROGENASE 1-RELATED"/>
    <property type="match status" value="1"/>
</dbReference>
<comment type="subunit">
    <text evidence="2">Homohexamer.</text>
</comment>
<evidence type="ECO:0000256" key="4">
    <source>
        <dbReference type="PIRNR" id="PIRNR000185"/>
    </source>
</evidence>
<feature type="active site" description="Proton donor" evidence="5">
    <location>
        <position position="128"/>
    </location>
</feature>
<evidence type="ECO:0000256" key="6">
    <source>
        <dbReference type="PIRSR" id="PIRSR000185-2"/>
    </source>
</evidence>
<evidence type="ECO:0000256" key="5">
    <source>
        <dbReference type="PIRSR" id="PIRSR000185-1"/>
    </source>
</evidence>
<dbReference type="Gene3D" id="1.10.285.10">
    <property type="entry name" value="Glutamate Dehydrogenase, chain A, domain 3"/>
    <property type="match status" value="2"/>
</dbReference>
<dbReference type="InterPro" id="IPR006097">
    <property type="entry name" value="Glu/Leu/Phe/Val/Trp_DH_dimer"/>
</dbReference>
<dbReference type="InterPro" id="IPR046346">
    <property type="entry name" value="Aminoacid_DH-like_N_sf"/>
</dbReference>
<dbReference type="SUPFAM" id="SSF51735">
    <property type="entry name" value="NAD(P)-binding Rossmann-fold domains"/>
    <property type="match status" value="1"/>
</dbReference>
<dbReference type="GO" id="GO:0006537">
    <property type="term" value="P:glutamate biosynthetic process"/>
    <property type="evidence" value="ECO:0007669"/>
    <property type="project" value="TreeGrafter"/>
</dbReference>
<dbReference type="Pfam" id="PF02812">
    <property type="entry name" value="ELFV_dehydrog_N"/>
    <property type="match status" value="1"/>
</dbReference>
<sequence length="448" mass="48332">MSLHPSLQPIFDTVLHRNPGESEFHQAVQEVLHSLGPVVDKHPEYLELSAFERLCEPERQIIFRVPWIDDQGVVQINRAFRVQFNSALGPYKGGLRFHPSVNLGIVKFLGFEQIFKNAITGLPIGGGKGGSDFDPKGRSDLEVMRFCQSFMTELSRHIGEYRDVPAGDIGVAGREIGYLFGQYKRMKNEYEAGVLTGKGLSYGGSMVRTEATGYGVVYFLKDMLAAAKKNIDGRTVSISGSGNVAVFAAEKVAAFGGTVITMSDSGGFIHDPDGIDTDIVKRIKFEERGRISEYVDERGGRAKYYEGGNVWDIEVDVALPCATQNELDADSARTLVKNGVIALAEGANMPCTPEAVKTFSDAGVIFAPGKAANAGGVATSALEMQQNASRDTWDFDFTEARLAEIMGDVHDSCAEAAAEFGSPGDYVAGANIAGFIRVSEAMLAQGVV</sequence>
<feature type="binding site" evidence="6">
    <location>
        <position position="116"/>
    </location>
    <ligand>
        <name>substrate</name>
    </ligand>
</feature>
<evidence type="ECO:0000313" key="10">
    <source>
        <dbReference type="EMBL" id="AZT96704.1"/>
    </source>
</evidence>
<proteinExistence type="inferred from homology"/>
<feature type="domain" description="Glutamate/phenylalanine/leucine/valine/L-tryptophan dehydrogenase C-terminal" evidence="9">
    <location>
        <begin position="205"/>
        <end position="446"/>
    </location>
</feature>
<feature type="binding site" evidence="6">
    <location>
        <position position="167"/>
    </location>
    <ligand>
        <name>substrate</name>
    </ligand>
</feature>
<evidence type="ECO:0000256" key="1">
    <source>
        <dbReference type="ARBA" id="ARBA00006382"/>
    </source>
</evidence>
<dbReference type="GO" id="GO:0000166">
    <property type="term" value="F:nucleotide binding"/>
    <property type="evidence" value="ECO:0007669"/>
    <property type="project" value="UniProtKB-KW"/>
</dbReference>
<dbReference type="PROSITE" id="PS00074">
    <property type="entry name" value="GLFV_DEHYDROGENASE"/>
    <property type="match status" value="1"/>
</dbReference>
<gene>
    <name evidence="10" type="ORF">CXR27_06570</name>
</gene>
<dbReference type="SUPFAM" id="SSF53223">
    <property type="entry name" value="Aminoacid dehydrogenase-like, N-terminal domain"/>
    <property type="match status" value="1"/>
</dbReference>
<dbReference type="InterPro" id="IPR036291">
    <property type="entry name" value="NAD(P)-bd_dom_sf"/>
</dbReference>
<dbReference type="PIRSF" id="PIRSF000185">
    <property type="entry name" value="Glu_DH"/>
    <property type="match status" value="1"/>
</dbReference>
<reference evidence="10 11" key="2">
    <citation type="submission" date="2019-01" db="EMBL/GenBank/DDBJ databases">
        <title>Comparative genomic analysis of Brevibacterium aurantiacum sheds light on its evolution and its adaptation to smear-ripened cheeses.</title>
        <authorList>
            <person name="Moineau S."/>
        </authorList>
    </citation>
    <scope>NUCLEOTIDE SEQUENCE [LARGE SCALE GENOMIC DNA]</scope>
    <source>
        <strain evidence="10 11">SMQ-1420</strain>
    </source>
</reference>
<feature type="binding site" evidence="6">
    <location>
        <position position="243"/>
    </location>
    <ligand>
        <name>NAD(+)</name>
        <dbReference type="ChEBI" id="CHEBI:57540"/>
    </ligand>
</feature>
<dbReference type="GO" id="GO:0005829">
    <property type="term" value="C:cytosol"/>
    <property type="evidence" value="ECO:0007669"/>
    <property type="project" value="TreeGrafter"/>
</dbReference>
<dbReference type="AlphaFoldDB" id="A0A3T0DNR9"/>
<dbReference type="PANTHER" id="PTHR43571:SF1">
    <property type="entry name" value="NADP-SPECIFIC GLUTAMATE DEHYDROGENASE 1-RELATED"/>
    <property type="match status" value="1"/>
</dbReference>
<evidence type="ECO:0000256" key="2">
    <source>
        <dbReference type="ARBA" id="ARBA00011643"/>
    </source>
</evidence>
<feature type="binding site" evidence="6">
    <location>
        <position position="113"/>
    </location>
    <ligand>
        <name>substrate</name>
    </ligand>
</feature>
<dbReference type="Proteomes" id="UP000282731">
    <property type="component" value="Chromosome"/>
</dbReference>
<dbReference type="InterPro" id="IPR050724">
    <property type="entry name" value="Glu_Leu_Phe_Val_DH"/>
</dbReference>
<dbReference type="InterPro" id="IPR006096">
    <property type="entry name" value="Glu/Leu/Phe/Val/Trp_DH_C"/>
</dbReference>
<evidence type="ECO:0000256" key="8">
    <source>
        <dbReference type="RuleBase" id="RU004417"/>
    </source>
</evidence>
<feature type="binding site" evidence="6">
    <location>
        <position position="92"/>
    </location>
    <ligand>
        <name>substrate</name>
    </ligand>
</feature>
<evidence type="ECO:0000259" key="9">
    <source>
        <dbReference type="SMART" id="SM00839"/>
    </source>
</evidence>
<keyword evidence="6" id="KW-0520">NAD</keyword>
<feature type="site" description="Important for catalysis" evidence="7">
    <location>
        <position position="168"/>
    </location>
</feature>
<name>A0A3T0DNR9_BREAU</name>
<dbReference type="InterPro" id="IPR033922">
    <property type="entry name" value="NAD_bind_Glu_DH"/>
</dbReference>
<accession>A0A3T0DNR9</accession>
<keyword evidence="6" id="KW-0547">Nucleotide-binding</keyword>
<dbReference type="Gene3D" id="3.40.50.720">
    <property type="entry name" value="NAD(P)-binding Rossmann-like Domain"/>
    <property type="match status" value="1"/>
</dbReference>
<dbReference type="RefSeq" id="WP_127361996.1">
    <property type="nucleotide sequence ID" value="NZ_CP025334.1"/>
</dbReference>
<dbReference type="FunFam" id="1.10.285.10:FF:000001">
    <property type="entry name" value="Glutamate dehydrogenase"/>
    <property type="match status" value="1"/>
</dbReference>
<dbReference type="SMART" id="SM00839">
    <property type="entry name" value="ELFV_dehydrog"/>
    <property type="match status" value="1"/>
</dbReference>
<protein>
    <recommendedName>
        <fullName evidence="4">Glutamate dehydrogenase</fullName>
    </recommendedName>
</protein>
<dbReference type="InterPro" id="IPR006095">
    <property type="entry name" value="Glu/Leu/Phe/Val/Trp_DH"/>
</dbReference>
<dbReference type="FunFam" id="3.40.50.10860:FF:000002">
    <property type="entry name" value="Glutamate dehydrogenase"/>
    <property type="match status" value="1"/>
</dbReference>